<sequence length="100" mass="10064">MLDWHIMAAIGCVGLTSYAMRAGGFLAAAVMPAAGPMQRFLRLAPGNLFVAFVAAGCIEGGIPNIAGSIVALATMVVARREWAALIAGFGAAAFAAAVVV</sequence>
<keyword evidence="1" id="KW-1133">Transmembrane helix</keyword>
<evidence type="ECO:0000313" key="2">
    <source>
        <dbReference type="EMBL" id="MCW6512905.1"/>
    </source>
</evidence>
<dbReference type="AlphaFoldDB" id="A0AA42CRX1"/>
<keyword evidence="1" id="KW-0472">Membrane</keyword>
<feature type="transmembrane region" description="Helical" evidence="1">
    <location>
        <begin position="6"/>
        <end position="31"/>
    </location>
</feature>
<evidence type="ECO:0000313" key="3">
    <source>
        <dbReference type="Proteomes" id="UP001165667"/>
    </source>
</evidence>
<proteinExistence type="predicted"/>
<organism evidence="2 3">
    <name type="scientific">Lichenifustis flavocetrariae</name>
    <dbReference type="NCBI Taxonomy" id="2949735"/>
    <lineage>
        <taxon>Bacteria</taxon>
        <taxon>Pseudomonadati</taxon>
        <taxon>Pseudomonadota</taxon>
        <taxon>Alphaproteobacteria</taxon>
        <taxon>Hyphomicrobiales</taxon>
        <taxon>Lichenihabitantaceae</taxon>
        <taxon>Lichenifustis</taxon>
    </lineage>
</organism>
<dbReference type="RefSeq" id="WP_282589282.1">
    <property type="nucleotide sequence ID" value="NZ_JAMOIM010000073.1"/>
</dbReference>
<evidence type="ECO:0000256" key="1">
    <source>
        <dbReference type="SAM" id="Phobius"/>
    </source>
</evidence>
<dbReference type="EMBL" id="JAMOIM010000073">
    <property type="protein sequence ID" value="MCW6512905.1"/>
    <property type="molecule type" value="Genomic_DNA"/>
</dbReference>
<evidence type="ECO:0008006" key="4">
    <source>
        <dbReference type="Google" id="ProtNLM"/>
    </source>
</evidence>
<accession>A0AA42CRX1</accession>
<feature type="transmembrane region" description="Helical" evidence="1">
    <location>
        <begin position="82"/>
        <end position="99"/>
    </location>
</feature>
<dbReference type="InterPro" id="IPR008407">
    <property type="entry name" value="Brnchd-chn_aa_trnsp_AzlD"/>
</dbReference>
<keyword evidence="3" id="KW-1185">Reference proteome</keyword>
<comment type="caution">
    <text evidence="2">The sequence shown here is derived from an EMBL/GenBank/DDBJ whole genome shotgun (WGS) entry which is preliminary data.</text>
</comment>
<dbReference type="Proteomes" id="UP001165667">
    <property type="component" value="Unassembled WGS sequence"/>
</dbReference>
<feature type="transmembrane region" description="Helical" evidence="1">
    <location>
        <begin position="43"/>
        <end position="62"/>
    </location>
</feature>
<protein>
    <recommendedName>
        <fullName evidence="4">AzlD domain-containing protein</fullName>
    </recommendedName>
</protein>
<dbReference type="Pfam" id="PF05437">
    <property type="entry name" value="AzlD"/>
    <property type="match status" value="1"/>
</dbReference>
<gene>
    <name evidence="2" type="ORF">M8523_34065</name>
</gene>
<keyword evidence="1" id="KW-0812">Transmembrane</keyword>
<name>A0AA42CRX1_9HYPH</name>
<reference evidence="2" key="1">
    <citation type="submission" date="2022-05" db="EMBL/GenBank/DDBJ databases">
        <authorList>
            <person name="Pankratov T."/>
        </authorList>
    </citation>
    <scope>NUCLEOTIDE SEQUENCE</scope>
    <source>
        <strain evidence="2">BP6-180914</strain>
    </source>
</reference>